<dbReference type="Proteomes" id="UP000264353">
    <property type="component" value="Chromosome A10"/>
</dbReference>
<sequence length="137" mass="15436">MSRLLLHFSSSPMANGDDSPSSADPSQQSQYENSERYMVGFIIANIVKTIFTSMLHFMVEVINSYMLSQVLMATISLRRTKEKSLIGLPPKTVGTCYVELSPEERQLNDHMEGEAKGLVMLTFLLKFKRNNLSLLLS</sequence>
<dbReference type="AlphaFoldDB" id="A0A397XNV7"/>
<name>A0A397XNV7_BRACM</name>
<protein>
    <submittedName>
        <fullName evidence="2">Uncharacterized protein</fullName>
    </submittedName>
</protein>
<evidence type="ECO:0000313" key="3">
    <source>
        <dbReference type="Proteomes" id="UP000264353"/>
    </source>
</evidence>
<evidence type="ECO:0000256" key="1">
    <source>
        <dbReference type="SAM" id="MobiDB-lite"/>
    </source>
</evidence>
<feature type="compositionally biased region" description="Low complexity" evidence="1">
    <location>
        <begin position="17"/>
        <end position="29"/>
    </location>
</feature>
<dbReference type="EMBL" id="CM010637">
    <property type="protein sequence ID" value="RID42852.1"/>
    <property type="molecule type" value="Genomic_DNA"/>
</dbReference>
<feature type="region of interest" description="Disordered" evidence="1">
    <location>
        <begin position="9"/>
        <end position="29"/>
    </location>
</feature>
<accession>A0A397XNV7</accession>
<evidence type="ECO:0000313" key="2">
    <source>
        <dbReference type="EMBL" id="RID42852.1"/>
    </source>
</evidence>
<gene>
    <name evidence="2" type="ORF">BRARA_J02709</name>
</gene>
<reference evidence="2 3" key="1">
    <citation type="submission" date="2018-06" db="EMBL/GenBank/DDBJ databases">
        <title>WGS assembly of Brassica rapa FPsc.</title>
        <authorList>
            <person name="Bowman J."/>
            <person name="Kohchi T."/>
            <person name="Yamato K."/>
            <person name="Jenkins J."/>
            <person name="Shu S."/>
            <person name="Ishizaki K."/>
            <person name="Yamaoka S."/>
            <person name="Nishihama R."/>
            <person name="Nakamura Y."/>
            <person name="Berger F."/>
            <person name="Adam C."/>
            <person name="Aki S."/>
            <person name="Althoff F."/>
            <person name="Araki T."/>
            <person name="Arteaga-Vazquez M."/>
            <person name="Balasubrmanian S."/>
            <person name="Bauer D."/>
            <person name="Boehm C."/>
            <person name="Briginshaw L."/>
            <person name="Caballero-Perez J."/>
            <person name="Catarino B."/>
            <person name="Chen F."/>
            <person name="Chiyoda S."/>
            <person name="Chovatia M."/>
            <person name="Davies K."/>
            <person name="Delmans M."/>
            <person name="Demura T."/>
            <person name="Dierschke T."/>
            <person name="Dolan L."/>
            <person name="Dorantes-Acosta A."/>
            <person name="Eklund D."/>
            <person name="Florent S."/>
            <person name="Flores-Sandoval E."/>
            <person name="Fujiyama A."/>
            <person name="Fukuzawa H."/>
            <person name="Galik B."/>
            <person name="Grimanelli D."/>
            <person name="Grimwood J."/>
            <person name="Grossniklaus U."/>
            <person name="Hamada T."/>
            <person name="Haseloff J."/>
            <person name="Hetherington A."/>
            <person name="Higo A."/>
            <person name="Hirakawa Y."/>
            <person name="Hundley H."/>
            <person name="Ikeda Y."/>
            <person name="Inoue K."/>
            <person name="Inoue S."/>
            <person name="Ishida S."/>
            <person name="Jia Q."/>
            <person name="Kakita M."/>
            <person name="Kanazawa T."/>
            <person name="Kawai Y."/>
            <person name="Kawashima T."/>
            <person name="Kennedy M."/>
            <person name="Kinose K."/>
            <person name="Kinoshita T."/>
            <person name="Kohara Y."/>
            <person name="Koide E."/>
            <person name="Komatsu K."/>
            <person name="Kopischke S."/>
            <person name="Kubo M."/>
            <person name="Kyozuka J."/>
            <person name="Lagercrantz U."/>
            <person name="Lin S."/>
            <person name="Lindquist E."/>
            <person name="Lipzen A."/>
            <person name="Lu C."/>
            <person name="Luna E."/>
            <person name="Martienssen R."/>
            <person name="Minamino N."/>
            <person name="Mizutani M."/>
            <person name="Mizutani M."/>
            <person name="Mochizuki N."/>
            <person name="Monte I."/>
            <person name="Mosher R."/>
            <person name="Nagasaki H."/>
            <person name="Nakagami H."/>
            <person name="Naramoto S."/>
            <person name="Nishitani K."/>
            <person name="Ohtani M."/>
            <person name="Okamoto T."/>
            <person name="Okumura M."/>
            <person name="Phillips J."/>
            <person name="Pollak B."/>
            <person name="Reinders A."/>
            <person name="Roevekamp M."/>
            <person name="Sano R."/>
            <person name="Sawa S."/>
            <person name="Schmid M."/>
            <person name="Shirakawa M."/>
            <person name="Solano R."/>
            <person name="Spunde A."/>
            <person name="Suetsugu N."/>
            <person name="Sugano S."/>
            <person name="Sugiyama A."/>
            <person name="Sun R."/>
            <person name="Suzuki Y."/>
            <person name="Takenaka M."/>
            <person name="Takezawa D."/>
            <person name="Tomogane H."/>
            <person name="Tsuzuki M."/>
            <person name="Ueda T."/>
            <person name="Umeda M."/>
            <person name="Ward J."/>
            <person name="Watanabe Y."/>
            <person name="Yazaki K."/>
            <person name="Yokoyama R."/>
            <person name="Yoshitake Y."/>
            <person name="Yotsui I."/>
            <person name="Zachgo S."/>
            <person name="Schmutz J."/>
        </authorList>
    </citation>
    <scope>NUCLEOTIDE SEQUENCE [LARGE SCALE GENOMIC DNA]</scope>
    <source>
        <strain evidence="3">cv. B-3</strain>
    </source>
</reference>
<proteinExistence type="predicted"/>
<organism evidence="2 3">
    <name type="scientific">Brassica campestris</name>
    <name type="common">Field mustard</name>
    <dbReference type="NCBI Taxonomy" id="3711"/>
    <lineage>
        <taxon>Eukaryota</taxon>
        <taxon>Viridiplantae</taxon>
        <taxon>Streptophyta</taxon>
        <taxon>Embryophyta</taxon>
        <taxon>Tracheophyta</taxon>
        <taxon>Spermatophyta</taxon>
        <taxon>Magnoliopsida</taxon>
        <taxon>eudicotyledons</taxon>
        <taxon>Gunneridae</taxon>
        <taxon>Pentapetalae</taxon>
        <taxon>rosids</taxon>
        <taxon>malvids</taxon>
        <taxon>Brassicales</taxon>
        <taxon>Brassicaceae</taxon>
        <taxon>Brassiceae</taxon>
        <taxon>Brassica</taxon>
    </lineage>
</organism>